<accession>A0A0M2K2M9</accession>
<organism evidence="2 3">
    <name type="scientific">Mycolicibacterium obuense</name>
    <dbReference type="NCBI Taxonomy" id="1807"/>
    <lineage>
        <taxon>Bacteria</taxon>
        <taxon>Bacillati</taxon>
        <taxon>Actinomycetota</taxon>
        <taxon>Actinomycetes</taxon>
        <taxon>Mycobacteriales</taxon>
        <taxon>Mycobacteriaceae</taxon>
        <taxon>Mycolicibacterium</taxon>
    </lineage>
</organism>
<protein>
    <recommendedName>
        <fullName evidence="1">Polymerase nucleotidyl transferase domain-containing protein</fullName>
    </recommendedName>
</protein>
<dbReference type="InterPro" id="IPR043519">
    <property type="entry name" value="NT_sf"/>
</dbReference>
<evidence type="ECO:0000259" key="1">
    <source>
        <dbReference type="Pfam" id="PF01909"/>
    </source>
</evidence>
<keyword evidence="3" id="KW-1185">Reference proteome</keyword>
<dbReference type="PATRIC" id="fig|1807.13.peg.3964"/>
<dbReference type="GO" id="GO:0016779">
    <property type="term" value="F:nucleotidyltransferase activity"/>
    <property type="evidence" value="ECO:0007669"/>
    <property type="project" value="InterPro"/>
</dbReference>
<dbReference type="Gene3D" id="3.30.460.10">
    <property type="entry name" value="Beta Polymerase, domain 2"/>
    <property type="match status" value="1"/>
</dbReference>
<dbReference type="SUPFAM" id="SSF81301">
    <property type="entry name" value="Nucleotidyltransferase"/>
    <property type="match status" value="1"/>
</dbReference>
<gene>
    <name evidence="2" type="ORF">WN67_13440</name>
</gene>
<proteinExistence type="predicted"/>
<comment type="caution">
    <text evidence="2">The sequence shown here is derived from an EMBL/GenBank/DDBJ whole genome shotgun (WGS) entry which is preliminary data.</text>
</comment>
<dbReference type="AlphaFoldDB" id="A0A0M2K2M9"/>
<feature type="domain" description="Polymerase nucleotidyl transferase" evidence="1">
    <location>
        <begin position="110"/>
        <end position="138"/>
    </location>
</feature>
<evidence type="ECO:0000313" key="3">
    <source>
        <dbReference type="Proteomes" id="UP000034150"/>
    </source>
</evidence>
<dbReference type="Proteomes" id="UP000034150">
    <property type="component" value="Unassembled WGS sequence"/>
</dbReference>
<sequence>MQLNKPFTTVTPTLDGDVLAVLASAEVTFTISQIQRIITTASGEGIRKVLTRLSAQGVVLHDQVGRTNTYRLNTEHVAAEPIMALSRLASTFLARLEAHLDEWGAELRYAAVFGSAATGRMRLDSDIDLFLVRATDHDADATAWEQRVTELGRLVTALTGNDGRIVEYTEDELRVAAATGEPLLNDVSKQGLTIAGTRAWLNEQLRPADKAAPMTRS</sequence>
<reference evidence="2 3" key="1">
    <citation type="journal article" date="2015" name="Genome Announc.">
        <title>Draft Genome Sequence of Mycobacterium obuense Strain UC1, Isolated from Patient Sputum.</title>
        <authorList>
            <person name="Greninger A.L."/>
            <person name="Cunningham G."/>
            <person name="Hsu E.D."/>
            <person name="Yu J.M."/>
            <person name="Chiu C.Y."/>
            <person name="Miller S."/>
        </authorList>
    </citation>
    <scope>NUCLEOTIDE SEQUENCE [LARGE SCALE GENOMIC DNA]</scope>
    <source>
        <strain evidence="2 3">UC1</strain>
    </source>
</reference>
<name>A0A0M2K2M9_9MYCO</name>
<dbReference type="InterPro" id="IPR002934">
    <property type="entry name" value="Polymerase_NTP_transf_dom"/>
</dbReference>
<dbReference type="OrthoDB" id="3826063at2"/>
<dbReference type="EMBL" id="LAUZ02000050">
    <property type="protein sequence ID" value="KKF01470.1"/>
    <property type="molecule type" value="Genomic_DNA"/>
</dbReference>
<dbReference type="RefSeq" id="WP_046363527.1">
    <property type="nucleotide sequence ID" value="NZ_CALTXN010000007.1"/>
</dbReference>
<dbReference type="Pfam" id="PF01909">
    <property type="entry name" value="NTP_transf_2"/>
    <property type="match status" value="1"/>
</dbReference>
<evidence type="ECO:0000313" key="2">
    <source>
        <dbReference type="EMBL" id="KKF01470.1"/>
    </source>
</evidence>
<dbReference type="CDD" id="cd05403">
    <property type="entry name" value="NT_KNTase_like"/>
    <property type="match status" value="1"/>
</dbReference>